<dbReference type="EMBL" id="CM042882">
    <property type="protein sequence ID" value="KAI4380197.1"/>
    <property type="molecule type" value="Genomic_DNA"/>
</dbReference>
<accession>A0ACB9RW94</accession>
<protein>
    <submittedName>
        <fullName evidence="1">Uncharacterized protein</fullName>
    </submittedName>
</protein>
<evidence type="ECO:0000313" key="1">
    <source>
        <dbReference type="EMBL" id="KAI4380197.1"/>
    </source>
</evidence>
<dbReference type="Proteomes" id="UP001057402">
    <property type="component" value="Chromosome 3"/>
</dbReference>
<proteinExistence type="predicted"/>
<keyword evidence="2" id="KW-1185">Reference proteome</keyword>
<name>A0ACB9RW94_9MYRT</name>
<organism evidence="1 2">
    <name type="scientific">Melastoma candidum</name>
    <dbReference type="NCBI Taxonomy" id="119954"/>
    <lineage>
        <taxon>Eukaryota</taxon>
        <taxon>Viridiplantae</taxon>
        <taxon>Streptophyta</taxon>
        <taxon>Embryophyta</taxon>
        <taxon>Tracheophyta</taxon>
        <taxon>Spermatophyta</taxon>
        <taxon>Magnoliopsida</taxon>
        <taxon>eudicotyledons</taxon>
        <taxon>Gunneridae</taxon>
        <taxon>Pentapetalae</taxon>
        <taxon>rosids</taxon>
        <taxon>malvids</taxon>
        <taxon>Myrtales</taxon>
        <taxon>Melastomataceae</taxon>
        <taxon>Melastomatoideae</taxon>
        <taxon>Melastomateae</taxon>
        <taxon>Melastoma</taxon>
    </lineage>
</organism>
<reference evidence="2" key="1">
    <citation type="journal article" date="2023" name="Front. Plant Sci.">
        <title>Chromosomal-level genome assembly of Melastoma candidum provides insights into trichome evolution.</title>
        <authorList>
            <person name="Zhong Y."/>
            <person name="Wu W."/>
            <person name="Sun C."/>
            <person name="Zou P."/>
            <person name="Liu Y."/>
            <person name="Dai S."/>
            <person name="Zhou R."/>
        </authorList>
    </citation>
    <scope>NUCLEOTIDE SEQUENCE [LARGE SCALE GENOMIC DNA]</scope>
</reference>
<sequence>MEVLVGFGVTSSAGASQAYVREAADAGDNGQGVTGPPTSRRMTAFPRGNGYGDAEEDDDEVVESDRSSSSIGVPDDSEEDEEDEALCKDARKGFGSLGSLAVLEDSLPVKRGLSNHFSGKSKSFTNLAEAIATGSAKDIEKTEHPFNKKRRIQRWSKNMMLPTAMSMPLLPVSEEEDDSPRCDQDEYEGVDRDRSDGDKRLPTPRSVFKSYSCFALTDLREEDEEEQD</sequence>
<evidence type="ECO:0000313" key="2">
    <source>
        <dbReference type="Proteomes" id="UP001057402"/>
    </source>
</evidence>
<gene>
    <name evidence="1" type="ORF">MLD38_006416</name>
</gene>
<comment type="caution">
    <text evidence="1">The sequence shown here is derived from an EMBL/GenBank/DDBJ whole genome shotgun (WGS) entry which is preliminary data.</text>
</comment>